<dbReference type="GO" id="GO:0005524">
    <property type="term" value="F:ATP binding"/>
    <property type="evidence" value="ECO:0007669"/>
    <property type="project" value="UniProtKB-UniRule"/>
</dbReference>
<organism evidence="18 19">
    <name type="scientific">Hypsibius exemplaris</name>
    <name type="common">Freshwater tardigrade</name>
    <dbReference type="NCBI Taxonomy" id="2072580"/>
    <lineage>
        <taxon>Eukaryota</taxon>
        <taxon>Metazoa</taxon>
        <taxon>Ecdysozoa</taxon>
        <taxon>Tardigrada</taxon>
        <taxon>Eutardigrada</taxon>
        <taxon>Parachela</taxon>
        <taxon>Hypsibioidea</taxon>
        <taxon>Hypsibiidae</taxon>
        <taxon>Hypsibius</taxon>
    </lineage>
</organism>
<dbReference type="InterPro" id="IPR023033">
    <property type="entry name" value="Ala_tRNA_ligase_euk/bac"/>
</dbReference>
<dbReference type="GO" id="GO:0004813">
    <property type="term" value="F:alanine-tRNA ligase activity"/>
    <property type="evidence" value="ECO:0007669"/>
    <property type="project" value="UniProtKB-UniRule"/>
</dbReference>
<dbReference type="Pfam" id="PF07973">
    <property type="entry name" value="tRNA_SAD"/>
    <property type="match status" value="1"/>
</dbReference>
<evidence type="ECO:0000256" key="7">
    <source>
        <dbReference type="ARBA" id="ARBA00022723"/>
    </source>
</evidence>
<feature type="binding site" evidence="15">
    <location>
        <position position="730"/>
    </location>
    <ligand>
        <name>Zn(2+)</name>
        <dbReference type="ChEBI" id="CHEBI:29105"/>
    </ligand>
</feature>
<dbReference type="InterPro" id="IPR003156">
    <property type="entry name" value="DHHA1_dom"/>
</dbReference>
<dbReference type="Pfam" id="PF01411">
    <property type="entry name" value="tRNA-synt_2c"/>
    <property type="match status" value="1"/>
</dbReference>
<proteinExistence type="inferred from homology"/>
<keyword evidence="6 15" id="KW-0436">Ligase</keyword>
<dbReference type="Gene3D" id="3.30.980.10">
    <property type="entry name" value="Threonyl-trna Synthetase, Chain A, domain 2"/>
    <property type="match status" value="1"/>
</dbReference>
<dbReference type="PANTHER" id="PTHR11777">
    <property type="entry name" value="ALANYL-TRNA SYNTHETASE"/>
    <property type="match status" value="1"/>
</dbReference>
<dbReference type="Pfam" id="PF02272">
    <property type="entry name" value="DHHA1"/>
    <property type="match status" value="1"/>
</dbReference>
<evidence type="ECO:0000256" key="4">
    <source>
        <dbReference type="ARBA" id="ARBA00022490"/>
    </source>
</evidence>
<dbReference type="GO" id="GO:0002161">
    <property type="term" value="F:aminoacyl-tRNA deacylase activity"/>
    <property type="evidence" value="ECO:0007669"/>
    <property type="project" value="TreeGrafter"/>
</dbReference>
<accession>A0A1W0X874</accession>
<sequence>MPEITTAKDVRQAFIDFFVGKQHTYWHSSSVVPLDDPTLLFTNAGMNQYKPIFLGTVAPNSDMSRLVRAVNSQKCIRAGGKHNDLDDVGKDVYHHTFFEMLGTWSFGDYFKKEAAAWAWEFLTSYLGLDKDRLYVTYFGGKEELGLKPDEECRDIWLGLGLPAHRVIPFPMKENFWEMGETGPCGPCTEIHFDRIGNRDASALVNQDDPDVLEIWNLVFIQFNREQDGSLTSLPRKHIDTGMGFERLVSVCQNKRSNYDTDVFVPIFSAIERGTNSRPYTGKIGADDKDKMDMAYRVVADHIRTLVIALSDGGRPDNVGRGYVLRRILRRAIRYSSEKLNAKPGFLSSLVPQVIELLGDAFPEVKKDPQSVMHIIDEEETQFLRTLIRGRRLLERTIAQMGDSKTLPGETAWRLYDTYGFPIDLTQLMADERDLAVDMVGYEEAKKRSHLLSQAQSAVGIAKLDLDVHAIGALKDRGVPVTDERPKYDYKSTQDGQPADDRYHFAACSGTILALRVEKGFVEDVHGGECGIILDRSNFYAEQGGQIFDEGYMTLANNEEVEFQVTNVQVRGGYIIHTGKLDGALKVGDKLNLFIDETRRKLIMNNHTGTHILNFALRKVLAGKEADQRGSLVAPDRLRFDFACNAAMTIPEVKETEAITQQVVQKNEEVYAKYASLADAKHIQGLRAIFDETYPDPVRIISVGVPVDELLLKPNDGLGFNTSVEFCGGTHLLRSGHIGDFVIVSEEAIAKGIRRIVALTGPEARNAIQRSDAFQAKVDHVKQTLKSGQYVHKTLLKELNDAAEEVAQAVIPAWRKDALRTELNTAKKEIDSLDKAAKAAKAALVNEKAKEIVERDPGQKIFVLQLDAGGNAKALDGAVKVMRQVAPDAAILLFTVDEDEGKVLVLASVTDGIVAKGLKASEWIQQVSVAINGKGGGKDLNAQAVGTNVRGVAEGLELAKKFAEGKL</sequence>
<reference evidence="19" key="1">
    <citation type="submission" date="2017-01" db="EMBL/GenBank/DDBJ databases">
        <title>Comparative genomics of anhydrobiosis in the tardigrade Hypsibius dujardini.</title>
        <authorList>
            <person name="Yoshida Y."/>
            <person name="Koutsovoulos G."/>
            <person name="Laetsch D."/>
            <person name="Stevens L."/>
            <person name="Kumar S."/>
            <person name="Horikawa D."/>
            <person name="Ishino K."/>
            <person name="Komine S."/>
            <person name="Tomita M."/>
            <person name="Blaxter M."/>
            <person name="Arakawa K."/>
        </authorList>
    </citation>
    <scope>NUCLEOTIDE SEQUENCE [LARGE SCALE GENOMIC DNA]</scope>
    <source>
        <strain evidence="19">Z151</strain>
    </source>
</reference>
<dbReference type="NCBIfam" id="TIGR00344">
    <property type="entry name" value="alaS"/>
    <property type="match status" value="1"/>
</dbReference>
<dbReference type="InterPro" id="IPR018162">
    <property type="entry name" value="Ala-tRNA-ligase_IIc_anticod-bd"/>
</dbReference>
<comment type="cofactor">
    <cofactor evidence="15">
        <name>Zn(2+)</name>
        <dbReference type="ChEBI" id="CHEBI:29105"/>
    </cofactor>
    <text evidence="15">Binds 1 zinc ion per subunit.</text>
</comment>
<feature type="domain" description="Alanyl-transfer RNA synthetases family profile" evidence="17">
    <location>
        <begin position="5"/>
        <end position="769"/>
    </location>
</feature>
<keyword evidence="7 15" id="KW-0479">Metal-binding</keyword>
<comment type="similarity">
    <text evidence="1">Belongs to the class-II aminoacyl-tRNA synthetase family. Alax-L subfamily.</text>
</comment>
<protein>
    <recommendedName>
        <fullName evidence="3">Alanine--tRNA ligase</fullName>
        <ecNumber evidence="2">6.1.1.7</ecNumber>
    </recommendedName>
</protein>
<dbReference type="GO" id="GO:0000049">
    <property type="term" value="F:tRNA binding"/>
    <property type="evidence" value="ECO:0007669"/>
    <property type="project" value="UniProtKB-KW"/>
</dbReference>
<dbReference type="InterPro" id="IPR018164">
    <property type="entry name" value="Ala-tRNA-synth_IIc_N"/>
</dbReference>
<dbReference type="CDD" id="cd00673">
    <property type="entry name" value="AlaRS_core"/>
    <property type="match status" value="1"/>
</dbReference>
<dbReference type="GO" id="GO:0005739">
    <property type="term" value="C:mitochondrion"/>
    <property type="evidence" value="ECO:0007669"/>
    <property type="project" value="TreeGrafter"/>
</dbReference>
<dbReference type="PRINTS" id="PR00980">
    <property type="entry name" value="TRNASYNTHALA"/>
</dbReference>
<dbReference type="Gene3D" id="3.30.930.10">
    <property type="entry name" value="Bira Bifunctional Protein, Domain 2"/>
    <property type="match status" value="1"/>
</dbReference>
<gene>
    <name evidence="18" type="ORF">BV898_02590</name>
</gene>
<dbReference type="OrthoDB" id="2423964at2759"/>
<keyword evidence="8 15" id="KW-0547">Nucleotide-binding</keyword>
<evidence type="ECO:0000313" key="19">
    <source>
        <dbReference type="Proteomes" id="UP000192578"/>
    </source>
</evidence>
<dbReference type="FunFam" id="3.10.310.40:FF:000002">
    <property type="entry name" value="alanine--tRNA ligase, cytoplasmic"/>
    <property type="match status" value="1"/>
</dbReference>
<keyword evidence="12 15" id="KW-0648">Protein biosynthesis</keyword>
<feature type="binding site" evidence="15">
    <location>
        <position position="726"/>
    </location>
    <ligand>
        <name>Zn(2+)</name>
        <dbReference type="ChEBI" id="CHEBI:29105"/>
    </ligand>
</feature>
<evidence type="ECO:0000256" key="11">
    <source>
        <dbReference type="ARBA" id="ARBA00022884"/>
    </source>
</evidence>
<evidence type="ECO:0000313" key="18">
    <source>
        <dbReference type="EMBL" id="OQV23471.1"/>
    </source>
</evidence>
<feature type="binding site" evidence="15">
    <location>
        <position position="606"/>
    </location>
    <ligand>
        <name>Zn(2+)</name>
        <dbReference type="ChEBI" id="CHEBI:29105"/>
    </ligand>
</feature>
<evidence type="ECO:0000256" key="3">
    <source>
        <dbReference type="ARBA" id="ARBA00017959"/>
    </source>
</evidence>
<evidence type="ECO:0000256" key="6">
    <source>
        <dbReference type="ARBA" id="ARBA00022598"/>
    </source>
</evidence>
<evidence type="ECO:0000256" key="10">
    <source>
        <dbReference type="ARBA" id="ARBA00022840"/>
    </source>
</evidence>
<keyword evidence="11 15" id="KW-0694">RNA-binding</keyword>
<dbReference type="Proteomes" id="UP000192578">
    <property type="component" value="Unassembled WGS sequence"/>
</dbReference>
<feature type="binding site" evidence="15">
    <location>
        <position position="610"/>
    </location>
    <ligand>
        <name>Zn(2+)</name>
        <dbReference type="ChEBI" id="CHEBI:29105"/>
    </ligand>
</feature>
<comment type="caution">
    <text evidence="18">The sequence shown here is derived from an EMBL/GenBank/DDBJ whole genome shotgun (WGS) entry which is preliminary data.</text>
</comment>
<dbReference type="PANTHER" id="PTHR11777:SF9">
    <property type="entry name" value="ALANINE--TRNA LIGASE, CYTOPLASMIC"/>
    <property type="match status" value="1"/>
</dbReference>
<evidence type="ECO:0000256" key="15">
    <source>
        <dbReference type="HAMAP-Rule" id="MF_03133"/>
    </source>
</evidence>
<dbReference type="HAMAP" id="MF_00036_B">
    <property type="entry name" value="Ala_tRNA_synth_B"/>
    <property type="match status" value="1"/>
</dbReference>
<name>A0A1W0X874_HYPEX</name>
<dbReference type="InterPro" id="IPR018165">
    <property type="entry name" value="Ala-tRNA-synth_IIc_core"/>
</dbReference>
<dbReference type="SUPFAM" id="SSF50447">
    <property type="entry name" value="Translation proteins"/>
    <property type="match status" value="1"/>
</dbReference>
<evidence type="ECO:0000256" key="5">
    <source>
        <dbReference type="ARBA" id="ARBA00022555"/>
    </source>
</evidence>
<dbReference type="Gene3D" id="3.10.310.40">
    <property type="match status" value="1"/>
</dbReference>
<dbReference type="Gene3D" id="2.40.30.130">
    <property type="match status" value="1"/>
</dbReference>
<dbReference type="SUPFAM" id="SSF101353">
    <property type="entry name" value="Putative anticodon-binding domain of alanyl-tRNA synthetase (AlaRS)"/>
    <property type="match status" value="1"/>
</dbReference>
<dbReference type="InterPro" id="IPR012947">
    <property type="entry name" value="tRNA_SAD"/>
</dbReference>
<keyword evidence="5 15" id="KW-0820">tRNA-binding</keyword>
<keyword evidence="4" id="KW-0963">Cytoplasm</keyword>
<evidence type="ECO:0000256" key="1">
    <source>
        <dbReference type="ARBA" id="ARBA00008429"/>
    </source>
</evidence>
<evidence type="ECO:0000256" key="13">
    <source>
        <dbReference type="ARBA" id="ARBA00023146"/>
    </source>
</evidence>
<dbReference type="AlphaFoldDB" id="A0A1W0X874"/>
<keyword evidence="13 15" id="KW-0030">Aminoacyl-tRNA synthetase</keyword>
<evidence type="ECO:0000256" key="8">
    <source>
        <dbReference type="ARBA" id="ARBA00022741"/>
    </source>
</evidence>
<dbReference type="InterPro" id="IPR009000">
    <property type="entry name" value="Transl_B-barrel_sf"/>
</dbReference>
<comment type="subunit">
    <text evidence="15">Monomer.</text>
</comment>
<comment type="domain">
    <text evidence="15">Consists of three domains; the N-terminal catalytic domain, the editing domain and the C-terminal C-Ala domain. The editing domain removes incorrectly charged amino acids, while the C-Ala domain, along with tRNA(Ala), serves as a bridge to cooperatively bring together the editing and aminoacylation centers thus stimulating deacylation of misacylated tRNAs.</text>
</comment>
<dbReference type="SMR" id="A0A1W0X874"/>
<comment type="catalytic activity">
    <reaction evidence="14 15">
        <text>tRNA(Ala) + L-alanine + ATP = L-alanyl-tRNA(Ala) + AMP + diphosphate</text>
        <dbReference type="Rhea" id="RHEA:12540"/>
        <dbReference type="Rhea" id="RHEA-COMP:9657"/>
        <dbReference type="Rhea" id="RHEA-COMP:9923"/>
        <dbReference type="ChEBI" id="CHEBI:30616"/>
        <dbReference type="ChEBI" id="CHEBI:33019"/>
        <dbReference type="ChEBI" id="CHEBI:57972"/>
        <dbReference type="ChEBI" id="CHEBI:78442"/>
        <dbReference type="ChEBI" id="CHEBI:78497"/>
        <dbReference type="ChEBI" id="CHEBI:456215"/>
        <dbReference type="EC" id="6.1.1.7"/>
    </reaction>
</comment>
<dbReference type="InterPro" id="IPR045864">
    <property type="entry name" value="aa-tRNA-synth_II/BPL/LPL"/>
</dbReference>
<dbReference type="PROSITE" id="PS50860">
    <property type="entry name" value="AA_TRNA_LIGASE_II_ALA"/>
    <property type="match status" value="1"/>
</dbReference>
<dbReference type="InterPro" id="IPR002318">
    <property type="entry name" value="Ala-tRNA-lgiase_IIc"/>
</dbReference>
<dbReference type="FunFam" id="3.30.930.10:FF:000011">
    <property type="entry name" value="Alanine--tRNA ligase, cytoplasmic"/>
    <property type="match status" value="1"/>
</dbReference>
<dbReference type="FunFam" id="3.30.980.10:FF:000004">
    <property type="entry name" value="Alanine--tRNA ligase, cytoplasmic"/>
    <property type="match status" value="1"/>
</dbReference>
<keyword evidence="19" id="KW-1185">Reference proteome</keyword>
<dbReference type="InterPro" id="IPR050058">
    <property type="entry name" value="Ala-tRNA_ligase"/>
</dbReference>
<dbReference type="SUPFAM" id="SSF55681">
    <property type="entry name" value="Class II aaRS and biotin synthetases"/>
    <property type="match status" value="1"/>
</dbReference>
<feature type="coiled-coil region" evidence="16">
    <location>
        <begin position="815"/>
        <end position="849"/>
    </location>
</feature>
<keyword evidence="10 15" id="KW-0067">ATP-binding</keyword>
<evidence type="ECO:0000256" key="12">
    <source>
        <dbReference type="ARBA" id="ARBA00022917"/>
    </source>
</evidence>
<dbReference type="GO" id="GO:0006419">
    <property type="term" value="P:alanyl-tRNA aminoacylation"/>
    <property type="evidence" value="ECO:0007669"/>
    <property type="project" value="InterPro"/>
</dbReference>
<dbReference type="InterPro" id="IPR018163">
    <property type="entry name" value="Thr/Ala-tRNA-synth_IIc_edit"/>
</dbReference>
<dbReference type="GO" id="GO:0008270">
    <property type="term" value="F:zinc ion binding"/>
    <property type="evidence" value="ECO:0007669"/>
    <property type="project" value="UniProtKB-UniRule"/>
</dbReference>
<evidence type="ECO:0000256" key="2">
    <source>
        <dbReference type="ARBA" id="ARBA00013168"/>
    </source>
</evidence>
<evidence type="ECO:0000256" key="16">
    <source>
        <dbReference type="SAM" id="Coils"/>
    </source>
</evidence>
<evidence type="ECO:0000256" key="9">
    <source>
        <dbReference type="ARBA" id="ARBA00022833"/>
    </source>
</evidence>
<keyword evidence="9 15" id="KW-0862">Zinc</keyword>
<evidence type="ECO:0000259" key="17">
    <source>
        <dbReference type="PROSITE" id="PS50860"/>
    </source>
</evidence>
<dbReference type="SUPFAM" id="SSF55186">
    <property type="entry name" value="ThrRS/AlaRS common domain"/>
    <property type="match status" value="1"/>
</dbReference>
<keyword evidence="16" id="KW-0175">Coiled coil</keyword>
<dbReference type="SMART" id="SM00863">
    <property type="entry name" value="tRNA_SAD"/>
    <property type="match status" value="1"/>
</dbReference>
<comment type="function">
    <text evidence="15">Catalyzes the attachment of alanine to tRNA(Ala) in a two-step reaction: alanine is first activated by ATP to form Ala-AMP and then transferred to the acceptor end of tRNA(Ala). Also edits incorrectly charged tRNA(Ala) via its editing domain.</text>
</comment>
<dbReference type="EC" id="6.1.1.7" evidence="2"/>
<dbReference type="EMBL" id="MTYJ01000011">
    <property type="protein sequence ID" value="OQV23471.1"/>
    <property type="molecule type" value="Genomic_DNA"/>
</dbReference>
<evidence type="ECO:0000256" key="14">
    <source>
        <dbReference type="ARBA" id="ARBA00048300"/>
    </source>
</evidence>